<protein>
    <submittedName>
        <fullName evidence="2">Glycosyltransferase family 1 protein</fullName>
    </submittedName>
</protein>
<dbReference type="PANTHER" id="PTHR45947:SF3">
    <property type="entry name" value="SULFOQUINOVOSYL TRANSFERASE SQD2"/>
    <property type="match status" value="1"/>
</dbReference>
<dbReference type="InterPro" id="IPR050194">
    <property type="entry name" value="Glycosyltransferase_grp1"/>
</dbReference>
<dbReference type="Gene3D" id="3.40.50.2000">
    <property type="entry name" value="Glycogen Phosphorylase B"/>
    <property type="match status" value="2"/>
</dbReference>
<sequence>MRILHINSTIVVNSGVMSVLMNYFRNIDKNKVQFDFLYFDKINPNSKTYKNEIQKLGGNVYKIANLKNIFKFNKKLDEFLKNNHYSTVQIHDPFVLIFIYKTLRRNNVDNIIVHSHATKWSDKKLNGIRNRALCYKLNSQVDYKFACSSAAGNFLYKRADFYVMNNAIDLDRYAFNKNIRHDLRNKLNLNNKLVFGHVGNMVPQKNHMFLLEVFKEIIKLNSNSILILLGDGYLRDEIERKIRENNLTDKVIVFGKKMDVYHYYQVMDCMILPSLYEGLPMVGVEAQCSGLPIVFADTITREIGTDFSDFLSLNDSFKQWAEISIKLAESNINRDSGYLTMQNMGFNIKIEALKVTEKYKEINE</sequence>
<keyword evidence="3" id="KW-1185">Reference proteome</keyword>
<evidence type="ECO:0000313" key="2">
    <source>
        <dbReference type="EMBL" id="MSS77680.1"/>
    </source>
</evidence>
<organism evidence="2 3">
    <name type="scientific">Anaerococcus porci</name>
    <dbReference type="NCBI Taxonomy" id="2652269"/>
    <lineage>
        <taxon>Bacteria</taxon>
        <taxon>Bacillati</taxon>
        <taxon>Bacillota</taxon>
        <taxon>Tissierellia</taxon>
        <taxon>Tissierellales</taxon>
        <taxon>Peptoniphilaceae</taxon>
        <taxon>Anaerococcus</taxon>
    </lineage>
</organism>
<proteinExistence type="predicted"/>
<dbReference type="GO" id="GO:0016757">
    <property type="term" value="F:glycosyltransferase activity"/>
    <property type="evidence" value="ECO:0007669"/>
    <property type="project" value="InterPro"/>
</dbReference>
<evidence type="ECO:0000259" key="1">
    <source>
        <dbReference type="Pfam" id="PF00534"/>
    </source>
</evidence>
<name>A0A6N7VE06_9FIRM</name>
<dbReference type="RefSeq" id="WP_154540054.1">
    <property type="nucleotide sequence ID" value="NZ_VULQ01000004.1"/>
</dbReference>
<dbReference type="Pfam" id="PF00534">
    <property type="entry name" value="Glycos_transf_1"/>
    <property type="match status" value="1"/>
</dbReference>
<reference evidence="2 3" key="1">
    <citation type="submission" date="2019-08" db="EMBL/GenBank/DDBJ databases">
        <title>In-depth cultivation of the pig gut microbiome towards novel bacterial diversity and tailored functional studies.</title>
        <authorList>
            <person name="Wylensek D."/>
            <person name="Hitch T.C.A."/>
            <person name="Clavel T."/>
        </authorList>
    </citation>
    <scope>NUCLEOTIDE SEQUENCE [LARGE SCALE GENOMIC DNA]</scope>
    <source>
        <strain evidence="2 3">WCA-380-WT-2B</strain>
    </source>
</reference>
<comment type="caution">
    <text evidence="2">The sequence shown here is derived from an EMBL/GenBank/DDBJ whole genome shotgun (WGS) entry which is preliminary data.</text>
</comment>
<keyword evidence="2" id="KW-0808">Transferase</keyword>
<feature type="domain" description="Glycosyl transferase family 1" evidence="1">
    <location>
        <begin position="182"/>
        <end position="298"/>
    </location>
</feature>
<accession>A0A6N7VE06</accession>
<dbReference type="PANTHER" id="PTHR45947">
    <property type="entry name" value="SULFOQUINOVOSYL TRANSFERASE SQD2"/>
    <property type="match status" value="1"/>
</dbReference>
<gene>
    <name evidence="2" type="ORF">FYJ26_04530</name>
</gene>
<dbReference type="InterPro" id="IPR001296">
    <property type="entry name" value="Glyco_trans_1"/>
</dbReference>
<evidence type="ECO:0000313" key="3">
    <source>
        <dbReference type="Proteomes" id="UP000441925"/>
    </source>
</evidence>
<dbReference type="SUPFAM" id="SSF53756">
    <property type="entry name" value="UDP-Glycosyltransferase/glycogen phosphorylase"/>
    <property type="match status" value="1"/>
</dbReference>
<dbReference type="AlphaFoldDB" id="A0A6N7VE06"/>
<dbReference type="EMBL" id="VULQ01000004">
    <property type="protein sequence ID" value="MSS77680.1"/>
    <property type="molecule type" value="Genomic_DNA"/>
</dbReference>
<dbReference type="Proteomes" id="UP000441925">
    <property type="component" value="Unassembled WGS sequence"/>
</dbReference>